<evidence type="ECO:0000313" key="3">
    <source>
        <dbReference type="Proteomes" id="UP000305471"/>
    </source>
</evidence>
<dbReference type="OrthoDB" id="6387392at2"/>
<organism evidence="2 3">
    <name type="scientific">Alteromonas portus</name>
    <dbReference type="NCBI Taxonomy" id="2565549"/>
    <lineage>
        <taxon>Bacteria</taxon>
        <taxon>Pseudomonadati</taxon>
        <taxon>Pseudomonadota</taxon>
        <taxon>Gammaproteobacteria</taxon>
        <taxon>Alteromonadales</taxon>
        <taxon>Alteromonadaceae</taxon>
        <taxon>Alteromonas/Salinimonas group</taxon>
        <taxon>Alteromonas</taxon>
    </lineage>
</organism>
<proteinExistence type="predicted"/>
<gene>
    <name evidence="2" type="ORF">E5672_07425</name>
</gene>
<keyword evidence="3" id="KW-1185">Reference proteome</keyword>
<dbReference type="InterPro" id="IPR032494">
    <property type="entry name" value="Phage_TTP_N"/>
</dbReference>
<dbReference type="Proteomes" id="UP000305471">
    <property type="component" value="Unassembled WGS sequence"/>
</dbReference>
<dbReference type="AlphaFoldDB" id="A0A4U0ZNW7"/>
<dbReference type="Pfam" id="PF16461">
    <property type="entry name" value="Phage_TTP_12"/>
    <property type="match status" value="1"/>
</dbReference>
<comment type="caution">
    <text evidence="2">The sequence shown here is derived from an EMBL/GenBank/DDBJ whole genome shotgun (WGS) entry which is preliminary data.</text>
</comment>
<dbReference type="RefSeq" id="WP_136781619.1">
    <property type="nucleotide sequence ID" value="NZ_SWCO01000003.1"/>
</dbReference>
<dbReference type="EMBL" id="SWCO01000003">
    <property type="protein sequence ID" value="TKB03910.1"/>
    <property type="molecule type" value="Genomic_DNA"/>
</dbReference>
<dbReference type="Gene3D" id="4.10.410.40">
    <property type="match status" value="1"/>
</dbReference>
<accession>A0A4U0ZNW7</accession>
<evidence type="ECO:0000259" key="1">
    <source>
        <dbReference type="Pfam" id="PF16461"/>
    </source>
</evidence>
<evidence type="ECO:0000313" key="2">
    <source>
        <dbReference type="EMBL" id="TKB03910.1"/>
    </source>
</evidence>
<name>A0A4U0ZNW7_9ALTE</name>
<protein>
    <recommendedName>
        <fullName evidence="1">Lambda phage tail tube protein N-terminal domain-containing protein</fullName>
    </recommendedName>
</protein>
<feature type="domain" description="Lambda phage tail tube protein N-terminal" evidence="1">
    <location>
        <begin position="21"/>
        <end position="131"/>
    </location>
</feature>
<sequence>MKGKLVSLHLSTDDGTSFGNSIADIMTMEPGEMTSEVVDATQYGTEHDWKESDYGLRDGGEWNVTVRYRETQTDVESIIDAFHNGTKNHVQVQFPAPISKALSFRCLTTKVGYAIPKEGQIDRSLTLKVDGPILEEDLT</sequence>
<reference evidence="2 3" key="1">
    <citation type="submission" date="2019-04" db="EMBL/GenBank/DDBJ databases">
        <title>Alteromonas portus sp. nov., an alginate lyase-excreting marine bacterium.</title>
        <authorList>
            <person name="Huang H."/>
            <person name="Mo K."/>
            <person name="Bao S."/>
        </authorList>
    </citation>
    <scope>NUCLEOTIDE SEQUENCE [LARGE SCALE GENOMIC DNA]</scope>
    <source>
        <strain evidence="2 3">HB161718</strain>
    </source>
</reference>